<evidence type="ECO:0000313" key="2">
    <source>
        <dbReference type="Proteomes" id="UP000756132"/>
    </source>
</evidence>
<reference evidence="1" key="1">
    <citation type="submission" date="2021-12" db="EMBL/GenBank/DDBJ databases">
        <authorList>
            <person name="Zaccaron A."/>
            <person name="Stergiopoulos I."/>
        </authorList>
    </citation>
    <scope>NUCLEOTIDE SEQUENCE</scope>
    <source>
        <strain evidence="1">Race5_Kim</strain>
    </source>
</reference>
<dbReference type="InterPro" id="IPR036412">
    <property type="entry name" value="HAD-like_sf"/>
</dbReference>
<gene>
    <name evidence="1" type="ORF">CLAFUR5_04788</name>
</gene>
<dbReference type="KEGG" id="ffu:CLAFUR5_04788"/>
<dbReference type="AlphaFoldDB" id="A0A9Q8P7F3"/>
<dbReference type="InterPro" id="IPR023214">
    <property type="entry name" value="HAD_sf"/>
</dbReference>
<dbReference type="InterPro" id="IPR050849">
    <property type="entry name" value="HAD-like_hydrolase_phosphatase"/>
</dbReference>
<dbReference type="Proteomes" id="UP000756132">
    <property type="component" value="Chromosome 4"/>
</dbReference>
<accession>A0A9Q8P7F3</accession>
<name>A0A9Q8P7F3_PASFU</name>
<dbReference type="EMBL" id="CP090166">
    <property type="protein sequence ID" value="UJO15961.1"/>
    <property type="molecule type" value="Genomic_DNA"/>
</dbReference>
<dbReference type="PANTHER" id="PTHR28181:SF1">
    <property type="entry name" value="COLD TOLERANCE PROTEIN 1"/>
    <property type="match status" value="1"/>
</dbReference>
<dbReference type="Gene3D" id="3.40.50.1000">
    <property type="entry name" value="HAD superfamily/HAD-like"/>
    <property type="match status" value="1"/>
</dbReference>
<protein>
    <submittedName>
        <fullName evidence="1">Uncharacterized protein</fullName>
    </submittedName>
</protein>
<sequence length="333" mass="38017">MKQIINTIIRLSLVNQRTLFRPQIVLKPLRAGRDLTTMAAGTLRRPIHLILDYDGTLTVKDTMAVLGNLPKQPRLTWKEIEEAYLKDYQSYKMDHFGWIHYNDKEYSEWLSRRKEVEQKSAKRVQDACFFRGVKQADVEQSIIDSLHNGDLQFRSGWLDLFALFLADYDPATGMSDGSKISILNIICLYVNDMEIRANEIEGLASPNGSSGRVCRPLPSSDIRTSGDKLVHLNQMRSDQATQPQHNNGSIIYVGDSSTDFESLCAADLGIWLYDVDESEYKDTFVEVFKPLQMIPPVPIREVTKVASRDEPTWTLLLAWDRDFYGVVKLFSDA</sequence>
<evidence type="ECO:0000313" key="1">
    <source>
        <dbReference type="EMBL" id="UJO15961.1"/>
    </source>
</evidence>
<organism evidence="1 2">
    <name type="scientific">Passalora fulva</name>
    <name type="common">Tomato leaf mold</name>
    <name type="synonym">Cladosporium fulvum</name>
    <dbReference type="NCBI Taxonomy" id="5499"/>
    <lineage>
        <taxon>Eukaryota</taxon>
        <taxon>Fungi</taxon>
        <taxon>Dikarya</taxon>
        <taxon>Ascomycota</taxon>
        <taxon>Pezizomycotina</taxon>
        <taxon>Dothideomycetes</taxon>
        <taxon>Dothideomycetidae</taxon>
        <taxon>Mycosphaerellales</taxon>
        <taxon>Mycosphaerellaceae</taxon>
        <taxon>Fulvia</taxon>
    </lineage>
</organism>
<dbReference type="PANTHER" id="PTHR28181">
    <property type="entry name" value="UPF0655 PROTEIN YCR015C"/>
    <property type="match status" value="1"/>
</dbReference>
<reference evidence="1" key="2">
    <citation type="journal article" date="2022" name="Microb. Genom.">
        <title>A chromosome-scale genome assembly of the tomato pathogen Cladosporium fulvum reveals a compartmentalized genome architecture and the presence of a dispensable chromosome.</title>
        <authorList>
            <person name="Zaccaron A.Z."/>
            <person name="Chen L.H."/>
            <person name="Samaras A."/>
            <person name="Stergiopoulos I."/>
        </authorList>
    </citation>
    <scope>NUCLEOTIDE SEQUENCE</scope>
    <source>
        <strain evidence="1">Race5_Kim</strain>
    </source>
</reference>
<dbReference type="GeneID" id="71984666"/>
<keyword evidence="2" id="KW-1185">Reference proteome</keyword>
<dbReference type="RefSeq" id="XP_047760327.1">
    <property type="nucleotide sequence ID" value="XM_047903936.1"/>
</dbReference>
<dbReference type="SUPFAM" id="SSF56784">
    <property type="entry name" value="HAD-like"/>
    <property type="match status" value="1"/>
</dbReference>
<dbReference type="OrthoDB" id="10255128at2759"/>
<proteinExistence type="predicted"/>